<dbReference type="PANTHER" id="PTHR33434">
    <property type="entry name" value="DEGV DOMAIN-CONTAINING PROTEIN DR_1986-RELATED"/>
    <property type="match status" value="1"/>
</dbReference>
<proteinExistence type="predicted"/>
<reference evidence="3" key="1">
    <citation type="submission" date="2020-08" db="EMBL/GenBank/DDBJ databases">
        <title>Genome public.</title>
        <authorList>
            <person name="Liu C."/>
            <person name="Sun Q."/>
        </authorList>
    </citation>
    <scope>NUCLEOTIDE SEQUENCE</scope>
    <source>
        <strain evidence="3">NSJ-63</strain>
    </source>
</reference>
<dbReference type="Pfam" id="PF02645">
    <property type="entry name" value="DegV"/>
    <property type="match status" value="1"/>
</dbReference>
<comment type="function">
    <text evidence="1">May bind long-chain fatty acids, such as palmitate, and may play a role in lipid transport or fatty acid metabolism.</text>
</comment>
<keyword evidence="2" id="KW-0446">Lipid-binding</keyword>
<dbReference type="Gene3D" id="3.40.50.10440">
    <property type="entry name" value="Dihydroxyacetone kinase, domain 1"/>
    <property type="match status" value="1"/>
</dbReference>
<comment type="caution">
    <text evidence="3">The sequence shown here is derived from an EMBL/GenBank/DDBJ whole genome shotgun (WGS) entry which is preliminary data.</text>
</comment>
<dbReference type="Proteomes" id="UP000617951">
    <property type="component" value="Unassembled WGS sequence"/>
</dbReference>
<organism evidence="3 4">
    <name type="scientific">Guopingia tenuis</name>
    <dbReference type="NCBI Taxonomy" id="2763656"/>
    <lineage>
        <taxon>Bacteria</taxon>
        <taxon>Bacillati</taxon>
        <taxon>Bacillota</taxon>
        <taxon>Clostridia</taxon>
        <taxon>Christensenellales</taxon>
        <taxon>Christensenellaceae</taxon>
        <taxon>Guopingia</taxon>
    </lineage>
</organism>
<dbReference type="InterPro" id="IPR050270">
    <property type="entry name" value="DegV_domain_contain"/>
</dbReference>
<dbReference type="Gene3D" id="3.30.1180.10">
    <property type="match status" value="1"/>
</dbReference>
<dbReference type="PROSITE" id="PS51482">
    <property type="entry name" value="DEGV"/>
    <property type="match status" value="1"/>
</dbReference>
<dbReference type="NCBIfam" id="TIGR00762">
    <property type="entry name" value="DegV"/>
    <property type="match status" value="1"/>
</dbReference>
<dbReference type="InterPro" id="IPR003797">
    <property type="entry name" value="DegV"/>
</dbReference>
<dbReference type="SUPFAM" id="SSF82549">
    <property type="entry name" value="DAK1/DegV-like"/>
    <property type="match status" value="1"/>
</dbReference>
<evidence type="ECO:0000313" key="3">
    <source>
        <dbReference type="EMBL" id="MBC8539299.1"/>
    </source>
</evidence>
<dbReference type="InterPro" id="IPR043168">
    <property type="entry name" value="DegV_C"/>
</dbReference>
<dbReference type="GO" id="GO:0008289">
    <property type="term" value="F:lipid binding"/>
    <property type="evidence" value="ECO:0007669"/>
    <property type="project" value="UniProtKB-KW"/>
</dbReference>
<evidence type="ECO:0000313" key="4">
    <source>
        <dbReference type="Proteomes" id="UP000617951"/>
    </source>
</evidence>
<dbReference type="Gene3D" id="2.20.28.50">
    <property type="entry name" value="degv family protein"/>
    <property type="match status" value="1"/>
</dbReference>
<protein>
    <submittedName>
        <fullName evidence="3">DegV family protein</fullName>
    </submittedName>
</protein>
<sequence>MEEYVLFTDCTADLPAELAREWGIEMLPMEVKIGQDEYLHYADAREIGFAEFYKRLRAGEMATTSQITPAAFRKYFTPFLQEGRDILYIAFSSGLSGTYGAAVLAAEELMKEFPGRKIRCVDSLAASVGEGLLVYTAAQKKREGMSLAELAAWTEESRGHLCHWFTVDDLHFLKRGGRVSAVSATFGSMLKIKPVLHVDDEGHLIPMKKAHGRKKALKELVEMMRETVEAPEGQTIFIGHGDCAEDAELVARLVRAEFPVKEVRTTYIGPVIGSHSGPGTVALFFFGSHK</sequence>
<dbReference type="PANTHER" id="PTHR33434:SF3">
    <property type="entry name" value="DEGV DOMAIN-CONTAINING PROTEIN YITS"/>
    <property type="match status" value="1"/>
</dbReference>
<dbReference type="AlphaFoldDB" id="A0A926HWS4"/>
<evidence type="ECO:0000256" key="1">
    <source>
        <dbReference type="ARBA" id="ARBA00003238"/>
    </source>
</evidence>
<dbReference type="RefSeq" id="WP_178620793.1">
    <property type="nucleotide sequence ID" value="NZ_JACRSS010000006.1"/>
</dbReference>
<dbReference type="EMBL" id="JACRSS010000006">
    <property type="protein sequence ID" value="MBC8539299.1"/>
    <property type="molecule type" value="Genomic_DNA"/>
</dbReference>
<gene>
    <name evidence="3" type="ORF">H8693_10215</name>
</gene>
<name>A0A926HWS4_9FIRM</name>
<keyword evidence="4" id="KW-1185">Reference proteome</keyword>
<evidence type="ECO:0000256" key="2">
    <source>
        <dbReference type="ARBA" id="ARBA00023121"/>
    </source>
</evidence>
<accession>A0A926HWS4</accession>